<feature type="transmembrane region" description="Helical" evidence="1">
    <location>
        <begin position="25"/>
        <end position="47"/>
    </location>
</feature>
<keyword evidence="1" id="KW-0812">Transmembrane</keyword>
<dbReference type="OrthoDB" id="6163150at2"/>
<proteinExistence type="predicted"/>
<dbReference type="EMBL" id="CP014143">
    <property type="protein sequence ID" value="AOS97725.1"/>
    <property type="molecule type" value="Genomic_DNA"/>
</dbReference>
<evidence type="ECO:0000256" key="1">
    <source>
        <dbReference type="SAM" id="Phobius"/>
    </source>
</evidence>
<name>A0A1C9W9C0_9GAMM</name>
<evidence type="ECO:0000313" key="2">
    <source>
        <dbReference type="EMBL" id="AOS97725.1"/>
    </source>
</evidence>
<dbReference type="AlphaFoldDB" id="A0A1C9W9C0"/>
<feature type="transmembrane region" description="Helical" evidence="1">
    <location>
        <begin position="97"/>
        <end position="117"/>
    </location>
</feature>
<feature type="transmembrane region" description="Helical" evidence="1">
    <location>
        <begin position="59"/>
        <end position="85"/>
    </location>
</feature>
<organism evidence="2 3">
    <name type="scientific">Microbulbifer aggregans</name>
    <dbReference type="NCBI Taxonomy" id="1769779"/>
    <lineage>
        <taxon>Bacteria</taxon>
        <taxon>Pseudomonadati</taxon>
        <taxon>Pseudomonadota</taxon>
        <taxon>Gammaproteobacteria</taxon>
        <taxon>Cellvibrionales</taxon>
        <taxon>Microbulbiferaceae</taxon>
        <taxon>Microbulbifer</taxon>
    </lineage>
</organism>
<keyword evidence="1" id="KW-1133">Transmembrane helix</keyword>
<dbReference type="KEGG" id="micc:AUP74_02317"/>
<dbReference type="Proteomes" id="UP000095672">
    <property type="component" value="Chromosome"/>
</dbReference>
<accession>A0A1C9W9C0</accession>
<feature type="transmembrane region" description="Helical" evidence="1">
    <location>
        <begin position="137"/>
        <end position="154"/>
    </location>
</feature>
<reference evidence="3" key="1">
    <citation type="submission" date="2016-01" db="EMBL/GenBank/DDBJ databases">
        <title>Complete genome sequence of Microbulbifer sp. CCB-MM1, a halophile isolated from Matang Mangrove Forest, Perak.</title>
        <authorList>
            <person name="Moh T.H."/>
            <person name="Dinesh B."/>
            <person name="Lau N.-S."/>
            <person name="Go F."/>
            <person name="Alexander Chong S.-C."/>
        </authorList>
    </citation>
    <scope>NUCLEOTIDE SEQUENCE [LARGE SCALE GENOMIC DNA]</scope>
    <source>
        <strain evidence="3">CCB-MM1</strain>
    </source>
</reference>
<dbReference type="RefSeq" id="WP_145924385.1">
    <property type="nucleotide sequence ID" value="NZ_CP014143.1"/>
</dbReference>
<sequence>MASPLQVRPKAGRLCGKTMKQFSELAIKIFAAYLALSNLGNVIPLFFSPAAWGTQSDVPIWPLIGWLGIPLMVGFVLWFSASTIAQKAIGNGEEGTSLSEGGLVAAGTFLIGTYWALRSVGVVVGQLSSVGTVNYGYIMVFAISLLLIFGNKAITRMYRKLRTVGVTT</sequence>
<protein>
    <submittedName>
        <fullName evidence="2">Uncharacterized protein</fullName>
    </submittedName>
</protein>
<evidence type="ECO:0000313" key="3">
    <source>
        <dbReference type="Proteomes" id="UP000095672"/>
    </source>
</evidence>
<gene>
    <name evidence="2" type="ORF">AUP74_02317</name>
</gene>
<keyword evidence="1" id="KW-0472">Membrane</keyword>
<keyword evidence="3" id="KW-1185">Reference proteome</keyword>